<evidence type="ECO:0000256" key="1">
    <source>
        <dbReference type="SAM" id="MobiDB-lite"/>
    </source>
</evidence>
<dbReference type="Gene3D" id="3.50.50.60">
    <property type="entry name" value="FAD/NAD(P)-binding domain"/>
    <property type="match status" value="1"/>
</dbReference>
<comment type="caution">
    <text evidence="3">The sequence shown here is derived from an EMBL/GenBank/DDBJ whole genome shotgun (WGS) entry which is preliminary data.</text>
</comment>
<dbReference type="Gene3D" id="3.30.9.10">
    <property type="entry name" value="D-Amino Acid Oxidase, subunit A, domain 2"/>
    <property type="match status" value="1"/>
</dbReference>
<dbReference type="Pfam" id="PF01266">
    <property type="entry name" value="DAO"/>
    <property type="match status" value="1"/>
</dbReference>
<evidence type="ECO:0000313" key="3">
    <source>
        <dbReference type="EMBL" id="KAK5140442.1"/>
    </source>
</evidence>
<evidence type="ECO:0000259" key="2">
    <source>
        <dbReference type="Pfam" id="PF01266"/>
    </source>
</evidence>
<organism evidence="3 4">
    <name type="scientific">Rachicladosporium monterosium</name>
    <dbReference type="NCBI Taxonomy" id="1507873"/>
    <lineage>
        <taxon>Eukaryota</taxon>
        <taxon>Fungi</taxon>
        <taxon>Dikarya</taxon>
        <taxon>Ascomycota</taxon>
        <taxon>Pezizomycotina</taxon>
        <taxon>Dothideomycetes</taxon>
        <taxon>Dothideomycetidae</taxon>
        <taxon>Cladosporiales</taxon>
        <taxon>Cladosporiaceae</taxon>
        <taxon>Rachicladosporium</taxon>
    </lineage>
</organism>
<dbReference type="SUPFAM" id="SSF51971">
    <property type="entry name" value="Nucleotide-binding domain"/>
    <property type="match status" value="1"/>
</dbReference>
<gene>
    <name evidence="3" type="ORF">LTR32_006758</name>
</gene>
<dbReference type="PANTHER" id="PTHR13847">
    <property type="entry name" value="SARCOSINE DEHYDROGENASE-RELATED"/>
    <property type="match status" value="1"/>
</dbReference>
<name>A0ABR0KXZ0_9PEZI</name>
<accession>A0ABR0KXZ0</accession>
<proteinExistence type="predicted"/>
<evidence type="ECO:0000313" key="4">
    <source>
        <dbReference type="Proteomes" id="UP001308179"/>
    </source>
</evidence>
<reference evidence="3 4" key="1">
    <citation type="submission" date="2023-08" db="EMBL/GenBank/DDBJ databases">
        <title>Black Yeasts Isolated from many extreme environments.</title>
        <authorList>
            <person name="Coleine C."/>
            <person name="Stajich J.E."/>
            <person name="Selbmann L."/>
        </authorList>
    </citation>
    <scope>NUCLEOTIDE SEQUENCE [LARGE SCALE GENOMIC DNA]</scope>
    <source>
        <strain evidence="3 4">CCFEE 5386</strain>
    </source>
</reference>
<feature type="domain" description="FAD dependent oxidoreductase" evidence="2">
    <location>
        <begin position="31"/>
        <end position="437"/>
    </location>
</feature>
<sequence length="452" mass="48249">MSPASDDAPTMEDLSRTFSVFTNPAETTSTVILGAGIIGCATAYYLSRSGTTKPDTIHLVEASPELFASASGKAAGFLASDCTLYATQLKYRRFGPPTASLGALSFRLHKKLAEANNGKEEWGYSRSTGASLAEGRQKNRGAQGGDSDWLSEGGSRAQTAARHEFVGDKIGPAWLTRREGDEVETIGADDSVAQVDPLRLSRFLLRESLREGVRLHHPVKAVRVSTNEAGEMSAVRVRHGNGMEYKIPCTRLLIAAGAWSQRVFETLFPSSRMTLPVSQLAGHSLVVRSPRWSREHEDGGCHAVFTTMQSGFSPEIMSRIGGEIYVAGLNDPNLALPEVATDAKIDQASIEELKASAEELLGRDRAEVSDLEVVREGLCFRPVTKSGSPILTRIPEEALGKGLATAAAPDGGVFVAAGHGPWGISHSLGTGKVMAEMMEGVELSADVRLLGL</sequence>
<protein>
    <recommendedName>
        <fullName evidence="2">FAD dependent oxidoreductase domain-containing protein</fullName>
    </recommendedName>
</protein>
<dbReference type="InterPro" id="IPR006076">
    <property type="entry name" value="FAD-dep_OxRdtase"/>
</dbReference>
<keyword evidence="4" id="KW-1185">Reference proteome</keyword>
<dbReference type="EMBL" id="JAVRRR010000799">
    <property type="protein sequence ID" value="KAK5140442.1"/>
    <property type="molecule type" value="Genomic_DNA"/>
</dbReference>
<dbReference type="PANTHER" id="PTHR13847:SF185">
    <property type="entry name" value="FAD DEPENDENT OXIDOREDUCTASE SUPERFAMILY (AFU_ORTHOLOGUE AFUA_3G02360)"/>
    <property type="match status" value="1"/>
</dbReference>
<feature type="region of interest" description="Disordered" evidence="1">
    <location>
        <begin position="120"/>
        <end position="154"/>
    </location>
</feature>
<dbReference type="Proteomes" id="UP001308179">
    <property type="component" value="Unassembled WGS sequence"/>
</dbReference>
<dbReference type="InterPro" id="IPR036188">
    <property type="entry name" value="FAD/NAD-bd_sf"/>
</dbReference>